<dbReference type="AlphaFoldDB" id="A0A7Y6DXR3"/>
<dbReference type="GO" id="GO:0046872">
    <property type="term" value="F:metal ion binding"/>
    <property type="evidence" value="ECO:0007669"/>
    <property type="project" value="UniProtKB-KW"/>
</dbReference>
<evidence type="ECO:0000256" key="2">
    <source>
        <dbReference type="ARBA" id="ARBA00023004"/>
    </source>
</evidence>
<dbReference type="InterPro" id="IPR058240">
    <property type="entry name" value="rSAM_sf"/>
</dbReference>
<dbReference type="Gene3D" id="3.80.30.30">
    <property type="match status" value="1"/>
</dbReference>
<dbReference type="SFLD" id="SFLDG01084">
    <property type="entry name" value="Uncharacterised_Radical_SAM_Su"/>
    <property type="match status" value="1"/>
</dbReference>
<dbReference type="InterPro" id="IPR040086">
    <property type="entry name" value="MJ0683-like"/>
</dbReference>
<evidence type="ECO:0000259" key="4">
    <source>
        <dbReference type="PROSITE" id="PS51918"/>
    </source>
</evidence>
<dbReference type="Pfam" id="PF04055">
    <property type="entry name" value="Radical_SAM"/>
    <property type="match status" value="1"/>
</dbReference>
<gene>
    <name evidence="5" type="ORF">HP550_10295</name>
</gene>
<dbReference type="SMART" id="SM00729">
    <property type="entry name" value="Elp3"/>
    <property type="match status" value="1"/>
</dbReference>
<dbReference type="RefSeq" id="WP_175347594.1">
    <property type="nucleotide sequence ID" value="NZ_JABMCI010000063.1"/>
</dbReference>
<accession>A0A7Y6DXR3</accession>
<name>A0A7Y6DXR3_9CELL</name>
<keyword evidence="2" id="KW-0408">Iron</keyword>
<dbReference type="PROSITE" id="PS51918">
    <property type="entry name" value="RADICAL_SAM"/>
    <property type="match status" value="1"/>
</dbReference>
<keyword evidence="3" id="KW-0411">Iron-sulfur</keyword>
<evidence type="ECO:0000313" key="6">
    <source>
        <dbReference type="Proteomes" id="UP000565724"/>
    </source>
</evidence>
<evidence type="ECO:0000256" key="1">
    <source>
        <dbReference type="ARBA" id="ARBA00022723"/>
    </source>
</evidence>
<protein>
    <submittedName>
        <fullName evidence="5">Radical SAM protein</fullName>
    </submittedName>
</protein>
<dbReference type="EMBL" id="JABMCI010000063">
    <property type="protein sequence ID" value="NUU17635.1"/>
    <property type="molecule type" value="Genomic_DNA"/>
</dbReference>
<dbReference type="NCBIfam" id="NF038135">
    <property type="entry name" value="rSAM_Rv2578c"/>
    <property type="match status" value="1"/>
</dbReference>
<dbReference type="Proteomes" id="UP000565724">
    <property type="component" value="Unassembled WGS sequence"/>
</dbReference>
<comment type="caution">
    <text evidence="5">The sequence shown here is derived from an EMBL/GenBank/DDBJ whole genome shotgun (WGS) entry which is preliminary data.</text>
</comment>
<dbReference type="SUPFAM" id="SSF102114">
    <property type="entry name" value="Radical SAM enzymes"/>
    <property type="match status" value="1"/>
</dbReference>
<feature type="domain" description="Radical SAM core" evidence="4">
    <location>
        <begin position="54"/>
        <end position="301"/>
    </location>
</feature>
<dbReference type="GO" id="GO:0051536">
    <property type="term" value="F:iron-sulfur cluster binding"/>
    <property type="evidence" value="ECO:0007669"/>
    <property type="project" value="UniProtKB-KW"/>
</dbReference>
<organism evidence="5 6">
    <name type="scientific">Cellulomonas humilata</name>
    <dbReference type="NCBI Taxonomy" id="144055"/>
    <lineage>
        <taxon>Bacteria</taxon>
        <taxon>Bacillati</taxon>
        <taxon>Actinomycetota</taxon>
        <taxon>Actinomycetes</taxon>
        <taxon>Micrococcales</taxon>
        <taxon>Cellulomonadaceae</taxon>
        <taxon>Cellulomonas</taxon>
    </lineage>
</organism>
<dbReference type="PANTHER" id="PTHR43432:SF3">
    <property type="entry name" value="SLR0285 PROTEIN"/>
    <property type="match status" value="1"/>
</dbReference>
<sequence>MRWDGQKLGTDDAEALPGLTLAGLQRSVRTPEFAGVTFHEVICKSALNKVPEASQMPFRWTVNPTRGCLHACGYCYARSTHEYLDLDAGRDFETQIVVKTNVVEVLRAELSRKSWTREHVALGTNTDPYQRVEGRYRFMPGIIEALAESGTPLSILTKGTLLRRDLPLLAEVARTVPVGIGVSLAIGDETLQQAVEPGTPTPRARLDLIRAIRAAGLPCGVMVAPVLPWLTDDRDQLDALLRDLADAGATGVTVLPLHLRGPVKPLFLAWLAEHAPALVDRYRDLYAKGAYAPREYAAWLDERVRPLLARHGFGGPGGGHRMPGEGSYPTGSIADGGLPVHEPTVAAAQPVLF</sequence>
<dbReference type="GO" id="GO:0003824">
    <property type="term" value="F:catalytic activity"/>
    <property type="evidence" value="ECO:0007669"/>
    <property type="project" value="InterPro"/>
</dbReference>
<evidence type="ECO:0000256" key="3">
    <source>
        <dbReference type="ARBA" id="ARBA00023014"/>
    </source>
</evidence>
<dbReference type="InterPro" id="IPR006638">
    <property type="entry name" value="Elp3/MiaA/NifB-like_rSAM"/>
</dbReference>
<keyword evidence="6" id="KW-1185">Reference proteome</keyword>
<dbReference type="PANTHER" id="PTHR43432">
    <property type="entry name" value="SLR0285 PROTEIN"/>
    <property type="match status" value="1"/>
</dbReference>
<proteinExistence type="predicted"/>
<dbReference type="InterPro" id="IPR007197">
    <property type="entry name" value="rSAM"/>
</dbReference>
<evidence type="ECO:0000313" key="5">
    <source>
        <dbReference type="EMBL" id="NUU17635.1"/>
    </source>
</evidence>
<dbReference type="SFLD" id="SFLDS00029">
    <property type="entry name" value="Radical_SAM"/>
    <property type="match status" value="1"/>
</dbReference>
<dbReference type="CDD" id="cd01335">
    <property type="entry name" value="Radical_SAM"/>
    <property type="match status" value="1"/>
</dbReference>
<keyword evidence="1" id="KW-0479">Metal-binding</keyword>
<reference evidence="5 6" key="1">
    <citation type="submission" date="2020-05" db="EMBL/GenBank/DDBJ databases">
        <title>Genome Sequencing of Type Strains.</title>
        <authorList>
            <person name="Lemaire J.F."/>
            <person name="Inderbitzin P."/>
            <person name="Gregorio O.A."/>
            <person name="Collins S.B."/>
            <person name="Wespe N."/>
            <person name="Knight-Connoni V."/>
        </authorList>
    </citation>
    <scope>NUCLEOTIDE SEQUENCE [LARGE SCALE GENOMIC DNA]</scope>
    <source>
        <strain evidence="5 6">ATCC 25174</strain>
    </source>
</reference>